<dbReference type="CDD" id="cd08983">
    <property type="entry name" value="GH43_Bt3655-like"/>
    <property type="match status" value="1"/>
</dbReference>
<dbReference type="SUPFAM" id="SSF110221">
    <property type="entry name" value="AbfB domain"/>
    <property type="match status" value="1"/>
</dbReference>
<dbReference type="Gene3D" id="2.115.10.20">
    <property type="entry name" value="Glycosyl hydrolase domain, family 43"/>
    <property type="match status" value="1"/>
</dbReference>
<keyword evidence="4 5" id="KW-0326">Glycosidase</keyword>
<evidence type="ECO:0000256" key="4">
    <source>
        <dbReference type="ARBA" id="ARBA00023295"/>
    </source>
</evidence>
<dbReference type="CAZy" id="CBM42">
    <property type="family name" value="Carbohydrate-Binding Module Family 42"/>
</dbReference>
<dbReference type="PATRIC" id="fig|749414.3.peg.8828"/>
<dbReference type="AlphaFoldDB" id="D7BUF0"/>
<comment type="similarity">
    <text evidence="2 5">Belongs to the glycosyl hydrolase 43 family.</text>
</comment>
<dbReference type="InterPro" id="IPR023296">
    <property type="entry name" value="Glyco_hydro_beta-prop_sf"/>
</dbReference>
<dbReference type="EMBL" id="CP002047">
    <property type="protein sequence ID" value="ADI11699.1"/>
    <property type="molecule type" value="Genomic_DNA"/>
</dbReference>
<keyword evidence="9" id="KW-1185">Reference proteome</keyword>
<evidence type="ECO:0000259" key="7">
    <source>
        <dbReference type="Pfam" id="PF05270"/>
    </source>
</evidence>
<dbReference type="HOGENOM" id="CLU_010779_3_0_11"/>
<accession>D7BUF0</accession>
<evidence type="ECO:0000256" key="3">
    <source>
        <dbReference type="ARBA" id="ARBA00022801"/>
    </source>
</evidence>
<comment type="pathway">
    <text evidence="1">Glycan metabolism; L-arabinan degradation.</text>
</comment>
<dbReference type="InterPro" id="IPR006710">
    <property type="entry name" value="Glyco_hydro_43"/>
</dbReference>
<protein>
    <submittedName>
        <fullName evidence="8">Putative hydrolase</fullName>
    </submittedName>
</protein>
<dbReference type="Pfam" id="PF05270">
    <property type="entry name" value="AbfB"/>
    <property type="match status" value="1"/>
</dbReference>
<dbReference type="InterPro" id="IPR007934">
    <property type="entry name" value="AbfB_ABD"/>
</dbReference>
<dbReference type="PANTHER" id="PTHR43301">
    <property type="entry name" value="ARABINAN ENDO-1,5-ALPHA-L-ARABINOSIDASE"/>
    <property type="match status" value="1"/>
</dbReference>
<evidence type="ECO:0000313" key="9">
    <source>
        <dbReference type="Proteomes" id="UP000000377"/>
    </source>
</evidence>
<reference evidence="8 9" key="1">
    <citation type="journal article" date="2010" name="J. Bacteriol.">
        <title>Genome sequence of the milbemycin-producing bacterium Streptomyces bingchenggensis.</title>
        <authorList>
            <person name="Wang X.J."/>
            <person name="Yan Y.J."/>
            <person name="Zhang B."/>
            <person name="An J."/>
            <person name="Wang J.J."/>
            <person name="Tian J."/>
            <person name="Jiang L."/>
            <person name="Chen Y.H."/>
            <person name="Huang S.X."/>
            <person name="Yin M."/>
            <person name="Zhang J."/>
            <person name="Gao A.L."/>
            <person name="Liu C.X."/>
            <person name="Zhu Z.X."/>
            <person name="Xiang W.S."/>
        </authorList>
    </citation>
    <scope>NUCLEOTIDE SEQUENCE [LARGE SCALE GENOMIC DNA]</scope>
    <source>
        <strain evidence="8 9">BCW-1</strain>
    </source>
</reference>
<feature type="domain" description="Alpha-L-arabinofuranosidase B arabinose-binding" evidence="7">
    <location>
        <begin position="334"/>
        <end position="464"/>
    </location>
</feature>
<dbReference type="InterPro" id="IPR050727">
    <property type="entry name" value="GH43_arabinanases"/>
</dbReference>
<feature type="chain" id="PRO_5003093318" evidence="6">
    <location>
        <begin position="36"/>
        <end position="466"/>
    </location>
</feature>
<dbReference type="InterPro" id="IPR036195">
    <property type="entry name" value="AbfB_ABD_sf"/>
</dbReference>
<evidence type="ECO:0000256" key="1">
    <source>
        <dbReference type="ARBA" id="ARBA00004834"/>
    </source>
</evidence>
<dbReference type="Pfam" id="PF04616">
    <property type="entry name" value="Glyco_hydro_43"/>
    <property type="match status" value="1"/>
</dbReference>
<organism evidence="8 9">
    <name type="scientific">Streptomyces bingchenggensis (strain BCW-1)</name>
    <dbReference type="NCBI Taxonomy" id="749414"/>
    <lineage>
        <taxon>Bacteria</taxon>
        <taxon>Bacillati</taxon>
        <taxon>Actinomycetota</taxon>
        <taxon>Actinomycetes</taxon>
        <taxon>Kitasatosporales</taxon>
        <taxon>Streptomycetaceae</taxon>
        <taxon>Streptomyces</taxon>
    </lineage>
</organism>
<keyword evidence="6" id="KW-0732">Signal</keyword>
<dbReference type="eggNOG" id="COG1621">
    <property type="taxonomic scope" value="Bacteria"/>
</dbReference>
<sequence>MILHRLRLLLKSSATIAALAMTAALMLGIAPSAHAANADDAYVMAYFKESLSGAGNVNAVHLAVSDDALEWTPLNNSEAILTPTAGTGGIRDPFIHRLNDGTWVVLATDIADSNFWAPNPNIHVWTSPDLVNWSQDRLLAVNRTNPDSFSWAPSIHWDAKRGQYGITFSTVPAGANHSVIMVSYTSDFVTATDPVVFYDAQDYDVIDSTVITGVNGMNYLYVRGNAGLRGTRSASLEPGSFTPYTDNILANGCTEAPTLVKSLTAPTWYLWGDTFCPNNRFDVWQGDLVSGQWTQLGRQDYTPPLNSKHNAIHPITAADRDRLVHVYGSTQWNRLKSFNFPGSYVRHSGFVGRIDELPFEPYEDSQWRLVPGLADPAGVSFESVNHPGQYLRHQNFDVRLSSSDGSAGFKADATFYKEAGLANAHWSSFRSYNYPDRYIRHSGKVLYLHEISGSPGREDATFRVTH</sequence>
<dbReference type="RefSeq" id="WP_014181148.1">
    <property type="nucleotide sequence ID" value="NC_016582.1"/>
</dbReference>
<dbReference type="Gene3D" id="2.80.10.50">
    <property type="match status" value="1"/>
</dbReference>
<dbReference type="GO" id="GO:0046373">
    <property type="term" value="P:L-arabinose metabolic process"/>
    <property type="evidence" value="ECO:0007669"/>
    <property type="project" value="InterPro"/>
</dbReference>
<gene>
    <name evidence="8" type="ordered locus">SBI_08581</name>
</gene>
<dbReference type="Proteomes" id="UP000000377">
    <property type="component" value="Chromosome"/>
</dbReference>
<dbReference type="KEGG" id="sbh:SBI_08581"/>
<evidence type="ECO:0000256" key="5">
    <source>
        <dbReference type="RuleBase" id="RU361187"/>
    </source>
</evidence>
<name>D7BUF0_STRBB</name>
<dbReference type="CAZy" id="GH43">
    <property type="family name" value="Glycoside Hydrolase Family 43"/>
</dbReference>
<dbReference type="GO" id="GO:0046556">
    <property type="term" value="F:alpha-L-arabinofuranosidase activity"/>
    <property type="evidence" value="ECO:0007669"/>
    <property type="project" value="InterPro"/>
</dbReference>
<evidence type="ECO:0000256" key="2">
    <source>
        <dbReference type="ARBA" id="ARBA00009865"/>
    </source>
</evidence>
<feature type="signal peptide" evidence="6">
    <location>
        <begin position="1"/>
        <end position="35"/>
    </location>
</feature>
<keyword evidence="3 5" id="KW-0378">Hydrolase</keyword>
<dbReference type="SUPFAM" id="SSF75005">
    <property type="entry name" value="Arabinanase/levansucrase/invertase"/>
    <property type="match status" value="2"/>
</dbReference>
<dbReference type="STRING" id="749414.SBI_08581"/>
<dbReference type="PANTHER" id="PTHR43301:SF3">
    <property type="entry name" value="ARABINAN ENDO-1,5-ALPHA-L-ARABINOSIDASE A-RELATED"/>
    <property type="match status" value="1"/>
</dbReference>
<proteinExistence type="inferred from homology"/>
<dbReference type="CDD" id="cd23399">
    <property type="entry name" value="beta-trefoil_ABD_ABFB"/>
    <property type="match status" value="1"/>
</dbReference>
<evidence type="ECO:0000313" key="8">
    <source>
        <dbReference type="EMBL" id="ADI11699.1"/>
    </source>
</evidence>
<evidence type="ECO:0000256" key="6">
    <source>
        <dbReference type="SAM" id="SignalP"/>
    </source>
</evidence>